<protein>
    <recommendedName>
        <fullName evidence="1">Carbamoyltransferase domain-containing protein</fullName>
    </recommendedName>
</protein>
<proteinExistence type="predicted"/>
<reference evidence="2 3" key="1">
    <citation type="journal article" date="2019" name="ACS Chem. Biol.">
        <title>Identification and Mobilization of a Cryptic Antibiotic Biosynthesis Gene Locus from a Human-Pathogenic Nocardia Isolate.</title>
        <authorList>
            <person name="Herisse M."/>
            <person name="Ishida K."/>
            <person name="Porter J.L."/>
            <person name="Howden B."/>
            <person name="Hertweck C."/>
            <person name="Stinear T.P."/>
            <person name="Pidot S.J."/>
        </authorList>
    </citation>
    <scope>NUCLEOTIDE SEQUENCE [LARGE SCALE GENOMIC DNA]</scope>
    <source>
        <strain evidence="2 3">AUSMDU00012717</strain>
    </source>
</reference>
<organism evidence="2 3">
    <name type="scientific">Nocardia arthritidis</name>
    <dbReference type="NCBI Taxonomy" id="228602"/>
    <lineage>
        <taxon>Bacteria</taxon>
        <taxon>Bacillati</taxon>
        <taxon>Actinomycetota</taxon>
        <taxon>Actinomycetes</taxon>
        <taxon>Mycobacteriales</taxon>
        <taxon>Nocardiaceae</taxon>
        <taxon>Nocardia</taxon>
    </lineage>
</organism>
<dbReference type="Proteomes" id="UP000503540">
    <property type="component" value="Chromosome"/>
</dbReference>
<name>A0A6G9YHM0_9NOCA</name>
<evidence type="ECO:0000313" key="3">
    <source>
        <dbReference type="Proteomes" id="UP000503540"/>
    </source>
</evidence>
<gene>
    <name evidence="2" type="ORF">F5544_24205</name>
</gene>
<keyword evidence="3" id="KW-1185">Reference proteome</keyword>
<evidence type="ECO:0000259" key="1">
    <source>
        <dbReference type="Pfam" id="PF02543"/>
    </source>
</evidence>
<sequence length="101" mass="10841">MITLGYNGFASGAKCFGEHYGAVGVARNLLAGHDASAALVIDGELVAAVEEERLSRVTTTSDIPKNAIDWCLEFAGIEFDCGVYRTRKSVGVLQPRRKLVP</sequence>
<dbReference type="EMBL" id="CP046172">
    <property type="protein sequence ID" value="QIS12698.1"/>
    <property type="molecule type" value="Genomic_DNA"/>
</dbReference>
<dbReference type="Pfam" id="PF02543">
    <property type="entry name" value="Carbam_trans_N"/>
    <property type="match status" value="1"/>
</dbReference>
<dbReference type="GO" id="GO:0003824">
    <property type="term" value="F:catalytic activity"/>
    <property type="evidence" value="ECO:0007669"/>
    <property type="project" value="InterPro"/>
</dbReference>
<feature type="domain" description="Carbamoyltransferase" evidence="1">
    <location>
        <begin position="33"/>
        <end position="78"/>
    </location>
</feature>
<dbReference type="InterPro" id="IPR003696">
    <property type="entry name" value="Carbtransf_dom"/>
</dbReference>
<dbReference type="KEGG" id="nah:F5544_24205"/>
<evidence type="ECO:0000313" key="2">
    <source>
        <dbReference type="EMBL" id="QIS12698.1"/>
    </source>
</evidence>
<accession>A0A6G9YHM0</accession>
<dbReference type="AlphaFoldDB" id="A0A6G9YHM0"/>
<dbReference type="Gene3D" id="3.30.420.40">
    <property type="match status" value="1"/>
</dbReference>
<dbReference type="RefSeq" id="WP_167475346.1">
    <property type="nucleotide sequence ID" value="NZ_CP046172.1"/>
</dbReference>